<dbReference type="SUPFAM" id="SSF48452">
    <property type="entry name" value="TPR-like"/>
    <property type="match status" value="1"/>
</dbReference>
<evidence type="ECO:0000259" key="12">
    <source>
        <dbReference type="Pfam" id="PF07219"/>
    </source>
</evidence>
<comment type="subcellular location">
    <subcellularLocation>
        <location evidence="2">Cell inner membrane</location>
        <topology evidence="2">Multi-pass membrane protein</topology>
    </subcellularLocation>
</comment>
<organism evidence="13 14">
    <name type="scientific">Methylococcus geothermalis</name>
    <dbReference type="NCBI Taxonomy" id="2681310"/>
    <lineage>
        <taxon>Bacteria</taxon>
        <taxon>Pseudomonadati</taxon>
        <taxon>Pseudomonadota</taxon>
        <taxon>Gammaproteobacteria</taxon>
        <taxon>Methylococcales</taxon>
        <taxon>Methylococcaceae</taxon>
        <taxon>Methylococcus</taxon>
    </lineage>
</organism>
<dbReference type="InterPro" id="IPR010817">
    <property type="entry name" value="HemY_N"/>
</dbReference>
<keyword evidence="7 11" id="KW-1133">Transmembrane helix</keyword>
<dbReference type="Gene3D" id="1.25.40.10">
    <property type="entry name" value="Tetratricopeptide repeat domain"/>
    <property type="match status" value="2"/>
</dbReference>
<dbReference type="GO" id="GO:0005886">
    <property type="term" value="C:plasma membrane"/>
    <property type="evidence" value="ECO:0007669"/>
    <property type="project" value="UniProtKB-SubCell"/>
</dbReference>
<sequence length="424" mass="46797">MRRLAILIAILALIAGAAYYLYGHFLAKGDPGYVIIGYGPWTLESSLVILAGALTLAFILFYAIIRLVIHALRLPRILRQRGGRKRSRQSQEALITGLIETAEGNWEKAEKTLIRHAADSGVPLINYLTAARAAHSRGAPEQRDEYLKLAHEAMPEAEIAIGLTRAELQLSDKQFDQALESLSQLNRIAPTHAAVLRLLHQAYAQMEDWEALRNLIPSLHTNKVMMEAEIKLLETETYSALLKQHAKSGDPSRLRKLWENIPGHIRKAAGIESLYFAAMIEAGAGWEIEPAVRASLDRDWNETLLVLYGCIPAPDAGQQLAQAETWLSRHGNDAVLLRVLGKLAVRAGQIEPALRYLEQSLSIEPSVEAYQLMGDLLLRQNDTAAACTCFRRGLLLASNEVVAQIEQNPSGESEPAGLETEALD</sequence>
<evidence type="ECO:0000256" key="9">
    <source>
        <dbReference type="ARBA" id="ARBA00023244"/>
    </source>
</evidence>
<feature type="repeat" description="TPR" evidence="10">
    <location>
        <begin position="334"/>
        <end position="367"/>
    </location>
</feature>
<evidence type="ECO:0000256" key="5">
    <source>
        <dbReference type="ARBA" id="ARBA00022519"/>
    </source>
</evidence>
<keyword evidence="6 11" id="KW-0812">Transmembrane</keyword>
<dbReference type="SMART" id="SM00028">
    <property type="entry name" value="TPR"/>
    <property type="match status" value="3"/>
</dbReference>
<dbReference type="KEGG" id="metu:GNH96_02130"/>
<dbReference type="UniPathway" id="UPA00252"/>
<dbReference type="Pfam" id="PF07219">
    <property type="entry name" value="HemY_N"/>
    <property type="match status" value="1"/>
</dbReference>
<comment type="pathway">
    <text evidence="3">Porphyrin-containing compound metabolism; protoheme biosynthesis.</text>
</comment>
<feature type="domain" description="HemY N-terminal" evidence="12">
    <location>
        <begin position="32"/>
        <end position="138"/>
    </location>
</feature>
<evidence type="ECO:0000256" key="6">
    <source>
        <dbReference type="ARBA" id="ARBA00022692"/>
    </source>
</evidence>
<dbReference type="PROSITE" id="PS50005">
    <property type="entry name" value="TPR"/>
    <property type="match status" value="1"/>
</dbReference>
<dbReference type="Pfam" id="PF13181">
    <property type="entry name" value="TPR_8"/>
    <property type="match status" value="1"/>
</dbReference>
<keyword evidence="8 11" id="KW-0472">Membrane</keyword>
<proteinExistence type="predicted"/>
<accession>A0A858Q4V7</accession>
<comment type="function">
    <text evidence="1">Involved in a late step of protoheme IX synthesis.</text>
</comment>
<evidence type="ECO:0000313" key="14">
    <source>
        <dbReference type="Proteomes" id="UP000503004"/>
    </source>
</evidence>
<keyword evidence="5" id="KW-0997">Cell inner membrane</keyword>
<keyword evidence="14" id="KW-1185">Reference proteome</keyword>
<name>A0A858Q4V7_9GAMM</name>
<evidence type="ECO:0000256" key="2">
    <source>
        <dbReference type="ARBA" id="ARBA00004429"/>
    </source>
</evidence>
<evidence type="ECO:0000256" key="8">
    <source>
        <dbReference type="ARBA" id="ARBA00023136"/>
    </source>
</evidence>
<evidence type="ECO:0000256" key="4">
    <source>
        <dbReference type="ARBA" id="ARBA00022475"/>
    </source>
</evidence>
<evidence type="ECO:0000256" key="7">
    <source>
        <dbReference type="ARBA" id="ARBA00022989"/>
    </source>
</evidence>
<gene>
    <name evidence="13" type="ORF">GNH96_02130</name>
</gene>
<keyword evidence="10" id="KW-0802">TPR repeat</keyword>
<dbReference type="InterPro" id="IPR019734">
    <property type="entry name" value="TPR_rpt"/>
</dbReference>
<dbReference type="Proteomes" id="UP000503004">
    <property type="component" value="Chromosome"/>
</dbReference>
<evidence type="ECO:0000256" key="3">
    <source>
        <dbReference type="ARBA" id="ARBA00004744"/>
    </source>
</evidence>
<evidence type="ECO:0000256" key="1">
    <source>
        <dbReference type="ARBA" id="ARBA00002962"/>
    </source>
</evidence>
<dbReference type="GO" id="GO:0006779">
    <property type="term" value="P:porphyrin-containing compound biosynthetic process"/>
    <property type="evidence" value="ECO:0007669"/>
    <property type="project" value="UniProtKB-KW"/>
</dbReference>
<keyword evidence="9" id="KW-0627">Porphyrin biosynthesis</keyword>
<feature type="transmembrane region" description="Helical" evidence="11">
    <location>
        <begin position="47"/>
        <end position="69"/>
    </location>
</feature>
<evidence type="ECO:0000256" key="11">
    <source>
        <dbReference type="SAM" id="Phobius"/>
    </source>
</evidence>
<dbReference type="GO" id="GO:0042168">
    <property type="term" value="P:heme metabolic process"/>
    <property type="evidence" value="ECO:0007669"/>
    <property type="project" value="InterPro"/>
</dbReference>
<protein>
    <submittedName>
        <fullName evidence="13">Heme biosynthesis protein HemY</fullName>
    </submittedName>
</protein>
<dbReference type="EMBL" id="CP046565">
    <property type="protein sequence ID" value="QJD28880.1"/>
    <property type="molecule type" value="Genomic_DNA"/>
</dbReference>
<dbReference type="InterPro" id="IPR011990">
    <property type="entry name" value="TPR-like_helical_dom_sf"/>
</dbReference>
<dbReference type="InterPro" id="IPR005254">
    <property type="entry name" value="Heme_biosyn_assoc_TPR_pro"/>
</dbReference>
<evidence type="ECO:0000256" key="10">
    <source>
        <dbReference type="PROSITE-ProRule" id="PRU00339"/>
    </source>
</evidence>
<reference evidence="14" key="1">
    <citation type="submission" date="2019-12" db="EMBL/GenBank/DDBJ databases">
        <authorList>
            <person name="Awala S.I."/>
            <person name="Rhee S.K."/>
        </authorList>
    </citation>
    <scope>NUCLEOTIDE SEQUENCE [LARGE SCALE GENOMIC DNA]</scope>
    <source>
        <strain evidence="14">IM1</strain>
    </source>
</reference>
<dbReference type="RefSeq" id="WP_169601851.1">
    <property type="nucleotide sequence ID" value="NZ_CP046565.1"/>
</dbReference>
<dbReference type="AlphaFoldDB" id="A0A858Q4V7"/>
<keyword evidence="4" id="KW-1003">Cell membrane</keyword>
<evidence type="ECO:0000313" key="13">
    <source>
        <dbReference type="EMBL" id="QJD28880.1"/>
    </source>
</evidence>
<dbReference type="NCBIfam" id="TIGR00540">
    <property type="entry name" value="TPR_hemY_coli"/>
    <property type="match status" value="1"/>
</dbReference>